<comment type="caution">
    <text evidence="1">The sequence shown here is derived from an EMBL/GenBank/DDBJ whole genome shotgun (WGS) entry which is preliminary data.</text>
</comment>
<dbReference type="Proteomes" id="UP001150603">
    <property type="component" value="Unassembled WGS sequence"/>
</dbReference>
<name>A0ACC1J2D2_9FUNG</name>
<keyword evidence="2" id="KW-1185">Reference proteome</keyword>
<protein>
    <submittedName>
        <fullName evidence="1">Uncharacterized protein</fullName>
    </submittedName>
</protein>
<evidence type="ECO:0000313" key="2">
    <source>
        <dbReference type="Proteomes" id="UP001150603"/>
    </source>
</evidence>
<feature type="non-terminal residue" evidence="1">
    <location>
        <position position="243"/>
    </location>
</feature>
<gene>
    <name evidence="1" type="ORF">FBU59_005588</name>
</gene>
<evidence type="ECO:0000313" key="1">
    <source>
        <dbReference type="EMBL" id="KAJ1934781.1"/>
    </source>
</evidence>
<dbReference type="EMBL" id="JANBPW010004501">
    <property type="protein sequence ID" value="KAJ1934781.1"/>
    <property type="molecule type" value="Genomic_DNA"/>
</dbReference>
<accession>A0ACC1J2D2</accession>
<proteinExistence type="predicted"/>
<organism evidence="1 2">
    <name type="scientific">Linderina macrospora</name>
    <dbReference type="NCBI Taxonomy" id="4868"/>
    <lineage>
        <taxon>Eukaryota</taxon>
        <taxon>Fungi</taxon>
        <taxon>Fungi incertae sedis</taxon>
        <taxon>Zoopagomycota</taxon>
        <taxon>Kickxellomycotina</taxon>
        <taxon>Kickxellomycetes</taxon>
        <taxon>Kickxellales</taxon>
        <taxon>Kickxellaceae</taxon>
        <taxon>Linderina</taxon>
    </lineage>
</organism>
<reference evidence="1" key="1">
    <citation type="submission" date="2022-07" db="EMBL/GenBank/DDBJ databases">
        <title>Phylogenomic reconstructions and comparative analyses of Kickxellomycotina fungi.</title>
        <authorList>
            <person name="Reynolds N.K."/>
            <person name="Stajich J.E."/>
            <person name="Barry K."/>
            <person name="Grigoriev I.V."/>
            <person name="Crous P."/>
            <person name="Smith M.E."/>
        </authorList>
    </citation>
    <scope>NUCLEOTIDE SEQUENCE</scope>
    <source>
        <strain evidence="1">NRRL 5244</strain>
    </source>
</reference>
<sequence length="243" mass="25963">MSIPVFYTPTYSISTYYFVVPGDFESNTPYLQYIPSKNVAYGVGGAFGALLLASLATAFMARAHVFLTGTLASACLMISFFLRATLAGESTTHNVSMYVAAYILDSCGAFLLTFMALLMASKWVAYLEDNRGATGTLLMALGGLYILGAVVLESIGIVFAFKESAWLRHVGHILHITTVAATLAISGIGLLVTIWKAVADTGREIIVEMINLAVPFTLLALWASFAMAQTKLPLSSSANTSEV</sequence>